<dbReference type="Proteomes" id="UP001501777">
    <property type="component" value="Unassembled WGS sequence"/>
</dbReference>
<keyword evidence="3" id="KW-0804">Transcription</keyword>
<keyword evidence="1" id="KW-0805">Transcription regulation</keyword>
<dbReference type="Pfam" id="PF00196">
    <property type="entry name" value="GerE"/>
    <property type="match status" value="1"/>
</dbReference>
<organism evidence="5 6">
    <name type="scientific">Streptomyces longisporus</name>
    <dbReference type="NCBI Taxonomy" id="1948"/>
    <lineage>
        <taxon>Bacteria</taxon>
        <taxon>Bacillati</taxon>
        <taxon>Actinomycetota</taxon>
        <taxon>Actinomycetes</taxon>
        <taxon>Kitasatosporales</taxon>
        <taxon>Streptomycetaceae</taxon>
        <taxon>Streptomyces</taxon>
    </lineage>
</organism>
<keyword evidence="6" id="KW-1185">Reference proteome</keyword>
<reference evidence="6" key="1">
    <citation type="journal article" date="2019" name="Int. J. Syst. Evol. Microbiol.">
        <title>The Global Catalogue of Microorganisms (GCM) 10K type strain sequencing project: providing services to taxonomists for standard genome sequencing and annotation.</title>
        <authorList>
            <consortium name="The Broad Institute Genomics Platform"/>
            <consortium name="The Broad Institute Genome Sequencing Center for Infectious Disease"/>
            <person name="Wu L."/>
            <person name="Ma J."/>
        </authorList>
    </citation>
    <scope>NUCLEOTIDE SEQUENCE [LARGE SCALE GENOMIC DNA]</scope>
    <source>
        <strain evidence="6">JCM 4395</strain>
    </source>
</reference>
<keyword evidence="2" id="KW-0238">DNA-binding</keyword>
<dbReference type="PANTHER" id="PTHR44688:SF16">
    <property type="entry name" value="DNA-BINDING TRANSCRIPTIONAL ACTIVATOR DEVR_DOSR"/>
    <property type="match status" value="1"/>
</dbReference>
<evidence type="ECO:0000256" key="1">
    <source>
        <dbReference type="ARBA" id="ARBA00023015"/>
    </source>
</evidence>
<accession>A0ABP6AVF0</accession>
<evidence type="ECO:0000256" key="2">
    <source>
        <dbReference type="ARBA" id="ARBA00023125"/>
    </source>
</evidence>
<evidence type="ECO:0000256" key="3">
    <source>
        <dbReference type="ARBA" id="ARBA00023163"/>
    </source>
</evidence>
<protein>
    <recommendedName>
        <fullName evidence="4">HTH luxR-type domain-containing protein</fullName>
    </recommendedName>
</protein>
<comment type="caution">
    <text evidence="5">The sequence shown here is derived from an EMBL/GenBank/DDBJ whole genome shotgun (WGS) entry which is preliminary data.</text>
</comment>
<dbReference type="InterPro" id="IPR000792">
    <property type="entry name" value="Tscrpt_reg_LuxR_C"/>
</dbReference>
<dbReference type="PANTHER" id="PTHR44688">
    <property type="entry name" value="DNA-BINDING TRANSCRIPTIONAL ACTIVATOR DEVR_DOSR"/>
    <property type="match status" value="1"/>
</dbReference>
<gene>
    <name evidence="5" type="ORF">GCM10010276_89200</name>
</gene>
<proteinExistence type="predicted"/>
<evidence type="ECO:0000313" key="6">
    <source>
        <dbReference type="Proteomes" id="UP001501777"/>
    </source>
</evidence>
<dbReference type="SUPFAM" id="SSF46894">
    <property type="entry name" value="C-terminal effector domain of the bipartite response regulators"/>
    <property type="match status" value="1"/>
</dbReference>
<dbReference type="PRINTS" id="PR00038">
    <property type="entry name" value="HTHLUXR"/>
</dbReference>
<sequence>MEPLTDRELDVVRLVALGRTNAEIAAELYVSLSTVMIAAWAWQHGHAQPGS</sequence>
<name>A0ABP6AVF0_STRLO</name>
<evidence type="ECO:0000259" key="4">
    <source>
        <dbReference type="SMART" id="SM00421"/>
    </source>
</evidence>
<dbReference type="InterPro" id="IPR016032">
    <property type="entry name" value="Sig_transdc_resp-reg_C-effctor"/>
</dbReference>
<dbReference type="InterPro" id="IPR036388">
    <property type="entry name" value="WH-like_DNA-bd_sf"/>
</dbReference>
<dbReference type="EMBL" id="BAAASG010000040">
    <property type="protein sequence ID" value="GAA2524083.1"/>
    <property type="molecule type" value="Genomic_DNA"/>
</dbReference>
<dbReference type="SMART" id="SM00421">
    <property type="entry name" value="HTH_LUXR"/>
    <property type="match status" value="1"/>
</dbReference>
<dbReference type="Gene3D" id="1.10.10.10">
    <property type="entry name" value="Winged helix-like DNA-binding domain superfamily/Winged helix DNA-binding domain"/>
    <property type="match status" value="1"/>
</dbReference>
<feature type="domain" description="HTH luxR-type" evidence="4">
    <location>
        <begin position="1"/>
        <end position="41"/>
    </location>
</feature>
<evidence type="ECO:0000313" key="5">
    <source>
        <dbReference type="EMBL" id="GAA2524083.1"/>
    </source>
</evidence>